<feature type="transmembrane region" description="Helical" evidence="6">
    <location>
        <begin position="198"/>
        <end position="221"/>
    </location>
</feature>
<dbReference type="PANTHER" id="PTHR32322">
    <property type="entry name" value="INNER MEMBRANE TRANSPORTER"/>
    <property type="match status" value="1"/>
</dbReference>
<reference evidence="8 9" key="1">
    <citation type="submission" date="2016-04" db="EMBL/GenBank/DDBJ databases">
        <title>Complete genome sequence of Dokdonella koreensis DS-123T.</title>
        <authorList>
            <person name="Kim J.F."/>
            <person name="Lee H."/>
            <person name="Kwak M.-J."/>
        </authorList>
    </citation>
    <scope>NUCLEOTIDE SEQUENCE [LARGE SCALE GENOMIC DNA]</scope>
    <source>
        <strain evidence="8 9">DS-123</strain>
    </source>
</reference>
<sequence length="279" mass="29860">MLALIWSYNWIVMKQAMAYSGPFSFSALRYLLGTLVLFILLAARGESLRPPPLLLTAAIGLAQTTGFQAFVQWALVDGGAGRTALLAYTMPFWTVLLAWWLLADRPSARHGAGIAVAAAGLVLVLEPWHGLGTAQSAWLAIGGGLFWAIGVVLSKRLFARGGVSALSLTAWQMAFGSAGLVVVALLADERSYDWTGYFVAAVAYNAVLASGLAWVLWSYIVERLPTHVAGMTSLVIPVLGIGFAWWLLGERPDAAEAAGIVLICLALAIVNRRPQPQPR</sequence>
<dbReference type="EMBL" id="CP015249">
    <property type="protein sequence ID" value="ANB19453.1"/>
    <property type="molecule type" value="Genomic_DNA"/>
</dbReference>
<evidence type="ECO:0000313" key="9">
    <source>
        <dbReference type="Proteomes" id="UP000076830"/>
    </source>
</evidence>
<evidence type="ECO:0000259" key="7">
    <source>
        <dbReference type="Pfam" id="PF00892"/>
    </source>
</evidence>
<feature type="transmembrane region" description="Helical" evidence="6">
    <location>
        <begin position="135"/>
        <end position="153"/>
    </location>
</feature>
<evidence type="ECO:0000256" key="2">
    <source>
        <dbReference type="ARBA" id="ARBA00007362"/>
    </source>
</evidence>
<feature type="transmembrane region" description="Helical" evidence="6">
    <location>
        <begin position="53"/>
        <end position="73"/>
    </location>
</feature>
<name>A0A160DZ48_9GAMM</name>
<keyword evidence="5 6" id="KW-0472">Membrane</keyword>
<feature type="transmembrane region" description="Helical" evidence="6">
    <location>
        <begin position="110"/>
        <end position="129"/>
    </location>
</feature>
<feature type="transmembrane region" description="Helical" evidence="6">
    <location>
        <begin position="165"/>
        <end position="186"/>
    </location>
</feature>
<comment type="similarity">
    <text evidence="2">Belongs to the EamA transporter family.</text>
</comment>
<proteinExistence type="inferred from homology"/>
<dbReference type="InterPro" id="IPR037185">
    <property type="entry name" value="EmrE-like"/>
</dbReference>
<dbReference type="PANTHER" id="PTHR32322:SF2">
    <property type="entry name" value="EAMA DOMAIN-CONTAINING PROTEIN"/>
    <property type="match status" value="1"/>
</dbReference>
<dbReference type="STRING" id="1300342.I596_3465"/>
<dbReference type="KEGG" id="dko:I596_3465"/>
<accession>A0A160DZ48</accession>
<comment type="subcellular location">
    <subcellularLocation>
        <location evidence="1">Membrane</location>
        <topology evidence="1">Multi-pass membrane protein</topology>
    </subcellularLocation>
</comment>
<evidence type="ECO:0000313" key="8">
    <source>
        <dbReference type="EMBL" id="ANB19453.1"/>
    </source>
</evidence>
<evidence type="ECO:0000256" key="4">
    <source>
        <dbReference type="ARBA" id="ARBA00022989"/>
    </source>
</evidence>
<dbReference type="SUPFAM" id="SSF103481">
    <property type="entry name" value="Multidrug resistance efflux transporter EmrE"/>
    <property type="match status" value="2"/>
</dbReference>
<feature type="transmembrane region" description="Helical" evidence="6">
    <location>
        <begin position="20"/>
        <end position="41"/>
    </location>
</feature>
<evidence type="ECO:0000256" key="3">
    <source>
        <dbReference type="ARBA" id="ARBA00022692"/>
    </source>
</evidence>
<dbReference type="InterPro" id="IPR050638">
    <property type="entry name" value="AA-Vitamin_Transporters"/>
</dbReference>
<protein>
    <submittedName>
        <fullName evidence="8">Permease of the drug/metabolite transporter (DMT) superfamily</fullName>
    </submittedName>
</protein>
<feature type="domain" description="EamA" evidence="7">
    <location>
        <begin position="138"/>
        <end position="271"/>
    </location>
</feature>
<keyword evidence="3 6" id="KW-0812">Transmembrane</keyword>
<keyword evidence="9" id="KW-1185">Reference proteome</keyword>
<evidence type="ECO:0000256" key="5">
    <source>
        <dbReference type="ARBA" id="ARBA00023136"/>
    </source>
</evidence>
<gene>
    <name evidence="8" type="ORF">I596_3465</name>
</gene>
<dbReference type="InterPro" id="IPR000620">
    <property type="entry name" value="EamA_dom"/>
</dbReference>
<evidence type="ECO:0000256" key="1">
    <source>
        <dbReference type="ARBA" id="ARBA00004141"/>
    </source>
</evidence>
<feature type="domain" description="EamA" evidence="7">
    <location>
        <begin position="2"/>
        <end position="125"/>
    </location>
</feature>
<evidence type="ECO:0000256" key="6">
    <source>
        <dbReference type="SAM" id="Phobius"/>
    </source>
</evidence>
<feature type="transmembrane region" description="Helical" evidence="6">
    <location>
        <begin position="85"/>
        <end position="103"/>
    </location>
</feature>
<organism evidence="8 9">
    <name type="scientific">Dokdonella koreensis DS-123</name>
    <dbReference type="NCBI Taxonomy" id="1300342"/>
    <lineage>
        <taxon>Bacteria</taxon>
        <taxon>Pseudomonadati</taxon>
        <taxon>Pseudomonadota</taxon>
        <taxon>Gammaproteobacteria</taxon>
        <taxon>Lysobacterales</taxon>
        <taxon>Rhodanobacteraceae</taxon>
        <taxon>Dokdonella</taxon>
    </lineage>
</organism>
<feature type="transmembrane region" description="Helical" evidence="6">
    <location>
        <begin position="228"/>
        <end position="248"/>
    </location>
</feature>
<dbReference type="GO" id="GO:0016020">
    <property type="term" value="C:membrane"/>
    <property type="evidence" value="ECO:0007669"/>
    <property type="project" value="UniProtKB-SubCell"/>
</dbReference>
<keyword evidence="4 6" id="KW-1133">Transmembrane helix</keyword>
<dbReference type="Pfam" id="PF00892">
    <property type="entry name" value="EamA"/>
    <property type="match status" value="2"/>
</dbReference>
<feature type="transmembrane region" description="Helical" evidence="6">
    <location>
        <begin position="254"/>
        <end position="270"/>
    </location>
</feature>
<dbReference type="AlphaFoldDB" id="A0A160DZ48"/>
<dbReference type="Proteomes" id="UP000076830">
    <property type="component" value="Chromosome"/>
</dbReference>